<sequence length="688" mass="79204">MKACKTVIFTLLLAGAHSTSNTVQNDENVFLVRFNEVYDFANLKHGHIANATEAALKNAEEKLQKILTVDNENRSFENTLEKIDDIYATIEMVWSPGYLMSSTHIDEKIRDEGLESSRKIEKYITDLSLNKDLYNAVLDYSRTNGGQQLEGYKKKYLDDTIRDFRRNGLALSDEKREKVKALFNDLSDLGLAFSKNIADYQDTLFLSEDEMEGLPEVYKIERHQKDGRYAVDLSYPSIGPYFKLAESDKSRKELRFRYNNRAKESNLEILDNIIRKRNQLAAMLGYRSYAEYRTEDRMAKNPENVWSFEKDLIEKVRKKAEADVNIMLTIKSDRDGNVATTIDPWEAAYYENLVLKKNFNLDSEEVKKYFEFNNVTKGLFTIYQTLFNIRFREIKHPSVWHEDVLMYEVFDASTEELIGRFYLDMFPRANKYSHAAAFSVTIGKMTSNGYQKPATALVCNFPKPSDLEPSLLSHDNVETYFHEFGHLVHGVLTKSPLMGYAGTSVARDFVEAPSQMLENWVWQKESLNLFAQHYQTGETIPDSLLNKMVAAKNVNSGTKALQQIFYGILDFTLHDGYDPDKDESTTDIVKKLQNELTLYPFQKGTHFQAAFGHLNGYGAAYYGYKWSEVYAQDMFSVFEENGVMDMKTGMKYRRVILEKGGTKEALDLVQEFLGRESNNKAFLKSMGL</sequence>
<dbReference type="PANTHER" id="PTHR11804">
    <property type="entry name" value="PROTEASE M3 THIMET OLIGOPEPTIDASE-RELATED"/>
    <property type="match status" value="1"/>
</dbReference>
<dbReference type="Gene3D" id="1.10.1370.40">
    <property type="match status" value="1"/>
</dbReference>
<dbReference type="SUPFAM" id="SSF55486">
    <property type="entry name" value="Metalloproteases ('zincins'), catalytic domain"/>
    <property type="match status" value="1"/>
</dbReference>
<dbReference type="CDD" id="cd06455">
    <property type="entry name" value="M3A_TOP"/>
    <property type="match status" value="1"/>
</dbReference>
<dbReference type="Gene3D" id="1.10.1370.10">
    <property type="entry name" value="Neurolysin, domain 3"/>
    <property type="match status" value="1"/>
</dbReference>
<dbReference type="GO" id="GO:0006518">
    <property type="term" value="P:peptide metabolic process"/>
    <property type="evidence" value="ECO:0007669"/>
    <property type="project" value="TreeGrafter"/>
</dbReference>
<keyword evidence="3" id="KW-0645">Protease</keyword>
<dbReference type="FunFam" id="3.40.390.10:FF:000006">
    <property type="entry name" value="Thimet oligopeptidase 1"/>
    <property type="match status" value="1"/>
</dbReference>
<dbReference type="PANTHER" id="PTHR11804:SF84">
    <property type="entry name" value="SACCHAROLYSIN"/>
    <property type="match status" value="1"/>
</dbReference>
<organism evidence="9">
    <name type="scientific">marine metagenome</name>
    <dbReference type="NCBI Taxonomy" id="408172"/>
    <lineage>
        <taxon>unclassified sequences</taxon>
        <taxon>metagenomes</taxon>
        <taxon>ecological metagenomes</taxon>
    </lineage>
</organism>
<comment type="cofactor">
    <cofactor evidence="1">
        <name>Zn(2+)</name>
        <dbReference type="ChEBI" id="CHEBI:29105"/>
    </cofactor>
</comment>
<proteinExistence type="inferred from homology"/>
<dbReference type="EMBL" id="UINC01014393">
    <property type="protein sequence ID" value="SVA61416.1"/>
    <property type="molecule type" value="Genomic_DNA"/>
</dbReference>
<keyword evidence="4" id="KW-0479">Metal-binding</keyword>
<evidence type="ECO:0000256" key="5">
    <source>
        <dbReference type="ARBA" id="ARBA00022801"/>
    </source>
</evidence>
<dbReference type="Gene3D" id="3.40.390.10">
    <property type="entry name" value="Collagenase (Catalytic Domain)"/>
    <property type="match status" value="1"/>
</dbReference>
<dbReference type="Pfam" id="PF01432">
    <property type="entry name" value="Peptidase_M3"/>
    <property type="match status" value="1"/>
</dbReference>
<accession>A0A381X9J0</accession>
<dbReference type="InterPro" id="IPR045090">
    <property type="entry name" value="Pept_M3A_M3B"/>
</dbReference>
<keyword evidence="7" id="KW-0482">Metalloprotease</keyword>
<protein>
    <recommendedName>
        <fullName evidence="8">Peptidase M3A/M3B catalytic domain-containing protein</fullName>
    </recommendedName>
</protein>
<evidence type="ECO:0000313" key="9">
    <source>
        <dbReference type="EMBL" id="SVA61416.1"/>
    </source>
</evidence>
<dbReference type="GO" id="GO:0004222">
    <property type="term" value="F:metalloendopeptidase activity"/>
    <property type="evidence" value="ECO:0007669"/>
    <property type="project" value="InterPro"/>
</dbReference>
<dbReference type="GO" id="GO:0046872">
    <property type="term" value="F:metal ion binding"/>
    <property type="evidence" value="ECO:0007669"/>
    <property type="project" value="UniProtKB-KW"/>
</dbReference>
<dbReference type="InterPro" id="IPR001567">
    <property type="entry name" value="Pept_M3A_M3B_dom"/>
</dbReference>
<keyword evidence="5" id="KW-0378">Hydrolase</keyword>
<evidence type="ECO:0000256" key="3">
    <source>
        <dbReference type="ARBA" id="ARBA00022670"/>
    </source>
</evidence>
<evidence type="ECO:0000256" key="2">
    <source>
        <dbReference type="ARBA" id="ARBA00006040"/>
    </source>
</evidence>
<evidence type="ECO:0000256" key="6">
    <source>
        <dbReference type="ARBA" id="ARBA00022833"/>
    </source>
</evidence>
<dbReference type="InterPro" id="IPR024077">
    <property type="entry name" value="Neurolysin/TOP_dom2"/>
</dbReference>
<name>A0A381X9J0_9ZZZZ</name>
<gene>
    <name evidence="9" type="ORF">METZ01_LOCUS114270</name>
</gene>
<evidence type="ECO:0000256" key="4">
    <source>
        <dbReference type="ARBA" id="ARBA00022723"/>
    </source>
</evidence>
<comment type="similarity">
    <text evidence="2">Belongs to the peptidase M3 family.</text>
</comment>
<reference evidence="9" key="1">
    <citation type="submission" date="2018-05" db="EMBL/GenBank/DDBJ databases">
        <authorList>
            <person name="Lanie J.A."/>
            <person name="Ng W.-L."/>
            <person name="Kazmierczak K.M."/>
            <person name="Andrzejewski T.M."/>
            <person name="Davidsen T.M."/>
            <person name="Wayne K.J."/>
            <person name="Tettelin H."/>
            <person name="Glass J.I."/>
            <person name="Rusch D."/>
            <person name="Podicherti R."/>
            <person name="Tsui H.-C.T."/>
            <person name="Winkler M.E."/>
        </authorList>
    </citation>
    <scope>NUCLEOTIDE SEQUENCE</scope>
</reference>
<dbReference type="AlphaFoldDB" id="A0A381X9J0"/>
<feature type="domain" description="Peptidase M3A/M3B catalytic" evidence="8">
    <location>
        <begin position="245"/>
        <end position="688"/>
    </location>
</feature>
<evidence type="ECO:0000259" key="8">
    <source>
        <dbReference type="Pfam" id="PF01432"/>
    </source>
</evidence>
<evidence type="ECO:0000256" key="7">
    <source>
        <dbReference type="ARBA" id="ARBA00023049"/>
    </source>
</evidence>
<dbReference type="InterPro" id="IPR024079">
    <property type="entry name" value="MetalloPept_cat_dom_sf"/>
</dbReference>
<dbReference type="GO" id="GO:0006508">
    <property type="term" value="P:proteolysis"/>
    <property type="evidence" value="ECO:0007669"/>
    <property type="project" value="UniProtKB-KW"/>
</dbReference>
<keyword evidence="6" id="KW-0862">Zinc</keyword>
<evidence type="ECO:0000256" key="1">
    <source>
        <dbReference type="ARBA" id="ARBA00001947"/>
    </source>
</evidence>